<comment type="caution">
    <text evidence="3">The sequence shown here is derived from an EMBL/GenBank/DDBJ whole genome shotgun (WGS) entry which is preliminary data.</text>
</comment>
<protein>
    <submittedName>
        <fullName evidence="3">Uncharacterized protein</fullName>
    </submittedName>
</protein>
<dbReference type="AlphaFoldDB" id="A0A919WI52"/>
<dbReference type="RefSeq" id="WP_095310561.1">
    <property type="nucleotide sequence ID" value="NZ_BORC01000003.1"/>
</dbReference>
<evidence type="ECO:0000313" key="3">
    <source>
        <dbReference type="EMBL" id="GIN62460.1"/>
    </source>
</evidence>
<feature type="transmembrane region" description="Helical" evidence="2">
    <location>
        <begin position="7"/>
        <end position="27"/>
    </location>
</feature>
<evidence type="ECO:0000313" key="4">
    <source>
        <dbReference type="Proteomes" id="UP000682111"/>
    </source>
</evidence>
<accession>A0A919WI52</accession>
<keyword evidence="4" id="KW-1185">Reference proteome</keyword>
<evidence type="ECO:0000256" key="1">
    <source>
        <dbReference type="SAM" id="MobiDB-lite"/>
    </source>
</evidence>
<name>A0A919WI52_9BACI</name>
<feature type="region of interest" description="Disordered" evidence="1">
    <location>
        <begin position="54"/>
        <end position="91"/>
    </location>
</feature>
<gene>
    <name evidence="3" type="ORF">J27TS8_24530</name>
</gene>
<proteinExistence type="predicted"/>
<feature type="transmembrane region" description="Helical" evidence="2">
    <location>
        <begin position="110"/>
        <end position="132"/>
    </location>
</feature>
<keyword evidence="2" id="KW-0812">Transmembrane</keyword>
<evidence type="ECO:0000256" key="2">
    <source>
        <dbReference type="SAM" id="Phobius"/>
    </source>
</evidence>
<sequence>MNKIKSWVGLIAIIFLIMQSTIGIISYSQAEARQGAPNENNKVMMDIDGADELSSIPPQNNISGEEDAGTDVNHNMTTPPQNGQMRDFNRNDEEQSNNLSIILAKFQNSIISLLMNVLSLGLGIAWIVLLLFAKRQQKTTNIEA</sequence>
<organism evidence="3 4">
    <name type="scientific">Robertmurraya siralis</name>
    <dbReference type="NCBI Taxonomy" id="77777"/>
    <lineage>
        <taxon>Bacteria</taxon>
        <taxon>Bacillati</taxon>
        <taxon>Bacillota</taxon>
        <taxon>Bacilli</taxon>
        <taxon>Bacillales</taxon>
        <taxon>Bacillaceae</taxon>
        <taxon>Robertmurraya</taxon>
    </lineage>
</organism>
<keyword evidence="2" id="KW-1133">Transmembrane helix</keyword>
<dbReference type="EMBL" id="BORC01000003">
    <property type="protein sequence ID" value="GIN62460.1"/>
    <property type="molecule type" value="Genomic_DNA"/>
</dbReference>
<dbReference type="Proteomes" id="UP000682111">
    <property type="component" value="Unassembled WGS sequence"/>
</dbReference>
<dbReference type="OrthoDB" id="2940546at2"/>
<reference evidence="3" key="1">
    <citation type="submission" date="2021-03" db="EMBL/GenBank/DDBJ databases">
        <title>Antimicrobial resistance genes in bacteria isolated from Japanese honey, and their potential for conferring macrolide and lincosamide resistance in the American foulbrood pathogen Paenibacillus larvae.</title>
        <authorList>
            <person name="Okamoto M."/>
            <person name="Kumagai M."/>
            <person name="Kanamori H."/>
            <person name="Takamatsu D."/>
        </authorList>
    </citation>
    <scope>NUCLEOTIDE SEQUENCE</scope>
    <source>
        <strain evidence="3">J27TS8</strain>
    </source>
</reference>
<keyword evidence="2" id="KW-0472">Membrane</keyword>
<feature type="compositionally biased region" description="Polar residues" evidence="1">
    <location>
        <begin position="72"/>
        <end position="84"/>
    </location>
</feature>